<dbReference type="OrthoDB" id="9813726at2"/>
<dbReference type="GO" id="GO:0033281">
    <property type="term" value="C:TAT protein transport complex"/>
    <property type="evidence" value="ECO:0007669"/>
    <property type="project" value="UniProtKB-UniRule"/>
</dbReference>
<evidence type="ECO:0000256" key="1">
    <source>
        <dbReference type="ARBA" id="ARBA00004162"/>
    </source>
</evidence>
<dbReference type="eggNOG" id="COG1826">
    <property type="taxonomic scope" value="Bacteria"/>
</dbReference>
<protein>
    <recommendedName>
        <fullName evidence="9">Sec-independent protein translocase protein TatA</fullName>
    </recommendedName>
</protein>
<evidence type="ECO:0000256" key="3">
    <source>
        <dbReference type="ARBA" id="ARBA00022475"/>
    </source>
</evidence>
<evidence type="ECO:0000256" key="5">
    <source>
        <dbReference type="ARBA" id="ARBA00022927"/>
    </source>
</evidence>
<keyword evidence="4 9" id="KW-0812">Transmembrane</keyword>
<evidence type="ECO:0000313" key="11">
    <source>
        <dbReference type="EMBL" id="AFM25407.1"/>
    </source>
</evidence>
<dbReference type="PANTHER" id="PTHR42982:SF1">
    <property type="entry name" value="SEC-INDEPENDENT PROTEIN TRANSLOCASE PROTEIN TATA"/>
    <property type="match status" value="1"/>
</dbReference>
<keyword evidence="12" id="KW-1185">Reference proteome</keyword>
<keyword evidence="7 9" id="KW-0811">Translocation</keyword>
<gene>
    <name evidence="9" type="primary">tatA</name>
    <name evidence="11" type="ordered locus">Desti_2730</name>
</gene>
<reference evidence="12" key="1">
    <citation type="submission" date="2012-06" db="EMBL/GenBank/DDBJ databases">
        <title>Complete sequence of chromosome of Desulfomonile tiedjei DSM 6799.</title>
        <authorList>
            <person name="Lucas S."/>
            <person name="Copeland A."/>
            <person name="Lapidus A."/>
            <person name="Glavina del Rio T."/>
            <person name="Dalin E."/>
            <person name="Tice H."/>
            <person name="Bruce D."/>
            <person name="Goodwin L."/>
            <person name="Pitluck S."/>
            <person name="Peters L."/>
            <person name="Ovchinnikova G."/>
            <person name="Zeytun A."/>
            <person name="Lu M."/>
            <person name="Kyrpides N."/>
            <person name="Mavromatis K."/>
            <person name="Ivanova N."/>
            <person name="Brettin T."/>
            <person name="Detter J.C."/>
            <person name="Han C."/>
            <person name="Larimer F."/>
            <person name="Land M."/>
            <person name="Hauser L."/>
            <person name="Markowitz V."/>
            <person name="Cheng J.-F."/>
            <person name="Hugenholtz P."/>
            <person name="Woyke T."/>
            <person name="Wu D."/>
            <person name="Spring S."/>
            <person name="Schroeder M."/>
            <person name="Brambilla E."/>
            <person name="Klenk H.-P."/>
            <person name="Eisen J.A."/>
        </authorList>
    </citation>
    <scope>NUCLEOTIDE SEQUENCE [LARGE SCALE GENOMIC DNA]</scope>
    <source>
        <strain evidence="12">ATCC 49306 / DSM 6799 / DCB-1</strain>
    </source>
</reference>
<feature type="compositionally biased region" description="Pro residues" evidence="10">
    <location>
        <begin position="48"/>
        <end position="57"/>
    </location>
</feature>
<dbReference type="GO" id="GO:0008320">
    <property type="term" value="F:protein transmembrane transporter activity"/>
    <property type="evidence" value="ECO:0007669"/>
    <property type="project" value="UniProtKB-UniRule"/>
</dbReference>
<evidence type="ECO:0000256" key="10">
    <source>
        <dbReference type="SAM" id="MobiDB-lite"/>
    </source>
</evidence>
<comment type="subcellular location">
    <subcellularLocation>
        <location evidence="9">Cell inner membrane</location>
        <topology evidence="9">Single-pass membrane protein</topology>
    </subcellularLocation>
    <subcellularLocation>
        <location evidence="1">Cell membrane</location>
        <topology evidence="1">Single-pass membrane protein</topology>
    </subcellularLocation>
</comment>
<comment type="function">
    <text evidence="9">Part of the twin-arginine translocation (Tat) system that transports large folded proteins containing a characteristic twin-arginine motif in their signal peptide across membranes. TatA could form the protein-conducting channel of the Tat system.</text>
</comment>
<dbReference type="PANTHER" id="PTHR42982">
    <property type="entry name" value="SEC-INDEPENDENT PROTEIN TRANSLOCASE PROTEIN TATA"/>
    <property type="match status" value="1"/>
</dbReference>
<keyword evidence="6 9" id="KW-1133">Transmembrane helix</keyword>
<evidence type="ECO:0000313" key="12">
    <source>
        <dbReference type="Proteomes" id="UP000006055"/>
    </source>
</evidence>
<comment type="similarity">
    <text evidence="9">Belongs to the TatA/E family.</text>
</comment>
<dbReference type="AlphaFoldDB" id="I4C766"/>
<dbReference type="GO" id="GO:0043953">
    <property type="term" value="P:protein transport by the Tat complex"/>
    <property type="evidence" value="ECO:0007669"/>
    <property type="project" value="UniProtKB-UniRule"/>
</dbReference>
<evidence type="ECO:0000256" key="2">
    <source>
        <dbReference type="ARBA" id="ARBA00022448"/>
    </source>
</evidence>
<dbReference type="EMBL" id="CP003360">
    <property type="protein sequence ID" value="AFM25407.1"/>
    <property type="molecule type" value="Genomic_DNA"/>
</dbReference>
<accession>I4C766</accession>
<dbReference type="HAMAP" id="MF_00236">
    <property type="entry name" value="TatA_E"/>
    <property type="match status" value="1"/>
</dbReference>
<dbReference type="STRING" id="706587.Desti_2730"/>
<evidence type="ECO:0000256" key="6">
    <source>
        <dbReference type="ARBA" id="ARBA00022989"/>
    </source>
</evidence>
<keyword evidence="2 9" id="KW-0813">Transport</keyword>
<dbReference type="InterPro" id="IPR006312">
    <property type="entry name" value="TatA/E"/>
</dbReference>
<dbReference type="Pfam" id="PF02416">
    <property type="entry name" value="TatA_B_E"/>
    <property type="match status" value="1"/>
</dbReference>
<dbReference type="KEGG" id="dti:Desti_2730"/>
<evidence type="ECO:0000256" key="9">
    <source>
        <dbReference type="HAMAP-Rule" id="MF_00236"/>
    </source>
</evidence>
<evidence type="ECO:0000256" key="4">
    <source>
        <dbReference type="ARBA" id="ARBA00022692"/>
    </source>
</evidence>
<evidence type="ECO:0000256" key="8">
    <source>
        <dbReference type="ARBA" id="ARBA00023136"/>
    </source>
</evidence>
<keyword evidence="5 9" id="KW-0653">Protein transport</keyword>
<evidence type="ECO:0000256" key="7">
    <source>
        <dbReference type="ARBA" id="ARBA00023010"/>
    </source>
</evidence>
<dbReference type="NCBIfam" id="TIGR01411">
    <property type="entry name" value="tatAE"/>
    <property type="match status" value="1"/>
</dbReference>
<dbReference type="Gene3D" id="1.20.5.3310">
    <property type="match status" value="1"/>
</dbReference>
<organism evidence="11 12">
    <name type="scientific">Desulfomonile tiedjei (strain ATCC 49306 / DSM 6799 / DCB-1)</name>
    <dbReference type="NCBI Taxonomy" id="706587"/>
    <lineage>
        <taxon>Bacteria</taxon>
        <taxon>Pseudomonadati</taxon>
        <taxon>Thermodesulfobacteriota</taxon>
        <taxon>Desulfomonilia</taxon>
        <taxon>Desulfomonilales</taxon>
        <taxon>Desulfomonilaceae</taxon>
        <taxon>Desulfomonile</taxon>
    </lineage>
</organism>
<dbReference type="RefSeq" id="WP_014810547.1">
    <property type="nucleotide sequence ID" value="NC_018025.1"/>
</dbReference>
<keyword evidence="8 9" id="KW-0472">Membrane</keyword>
<keyword evidence="9" id="KW-0997">Cell inner membrane</keyword>
<comment type="subunit">
    <text evidence="9">Forms a complex with TatC.</text>
</comment>
<dbReference type="Proteomes" id="UP000006055">
    <property type="component" value="Chromosome"/>
</dbReference>
<feature type="region of interest" description="Disordered" evidence="10">
    <location>
        <begin position="39"/>
        <end position="65"/>
    </location>
</feature>
<sequence>MPGPWELILIFLIIMLIFGAKRIPEIMGGIGKGIRTFKKGLETDDAPPKPQVEPGSPPVERIEPK</sequence>
<proteinExistence type="inferred from homology"/>
<name>I4C766_DESTA</name>
<dbReference type="InterPro" id="IPR003369">
    <property type="entry name" value="TatA/B/E"/>
</dbReference>
<dbReference type="HOGENOM" id="CLU_086034_6_2_7"/>
<keyword evidence="3 9" id="KW-1003">Cell membrane</keyword>